<evidence type="ECO:0000313" key="1">
    <source>
        <dbReference type="EMBL" id="MEQ2162827.1"/>
    </source>
</evidence>
<dbReference type="Proteomes" id="UP001476798">
    <property type="component" value="Unassembled WGS sequence"/>
</dbReference>
<dbReference type="EMBL" id="JAHRIO010012599">
    <property type="protein sequence ID" value="MEQ2162827.1"/>
    <property type="molecule type" value="Genomic_DNA"/>
</dbReference>
<organism evidence="1 2">
    <name type="scientific">Goodea atripinnis</name>
    <dbReference type="NCBI Taxonomy" id="208336"/>
    <lineage>
        <taxon>Eukaryota</taxon>
        <taxon>Metazoa</taxon>
        <taxon>Chordata</taxon>
        <taxon>Craniata</taxon>
        <taxon>Vertebrata</taxon>
        <taxon>Euteleostomi</taxon>
        <taxon>Actinopterygii</taxon>
        <taxon>Neopterygii</taxon>
        <taxon>Teleostei</taxon>
        <taxon>Neoteleostei</taxon>
        <taxon>Acanthomorphata</taxon>
        <taxon>Ovalentaria</taxon>
        <taxon>Atherinomorphae</taxon>
        <taxon>Cyprinodontiformes</taxon>
        <taxon>Goodeidae</taxon>
        <taxon>Goodea</taxon>
    </lineage>
</organism>
<evidence type="ECO:0000313" key="2">
    <source>
        <dbReference type="Proteomes" id="UP001476798"/>
    </source>
</evidence>
<name>A0ABV0MUP7_9TELE</name>
<reference evidence="1 2" key="1">
    <citation type="submission" date="2021-06" db="EMBL/GenBank/DDBJ databases">
        <authorList>
            <person name="Palmer J.M."/>
        </authorList>
    </citation>
    <scope>NUCLEOTIDE SEQUENCE [LARGE SCALE GENOMIC DNA]</scope>
    <source>
        <strain evidence="1 2">GA_2019</strain>
        <tissue evidence="1">Muscle</tissue>
    </source>
</reference>
<keyword evidence="2" id="KW-1185">Reference proteome</keyword>
<gene>
    <name evidence="1" type="ORF">GOODEAATRI_023900</name>
</gene>
<sequence>MSPLSWICSIYTEICHNKATAEKNPSSIQSFDQLPTHSEPPIPVEGSGKKLLLHSYMTTSKPINILKSTNLGSGLHTASKQHWSKKIQIQDVVSQGSVTGPTLFNIYMLPLGQVISRFGVS</sequence>
<proteinExistence type="predicted"/>
<accession>A0ABV0MUP7</accession>
<comment type="caution">
    <text evidence="1">The sequence shown here is derived from an EMBL/GenBank/DDBJ whole genome shotgun (WGS) entry which is preliminary data.</text>
</comment>
<protein>
    <submittedName>
        <fullName evidence="1">Uncharacterized protein</fullName>
    </submittedName>
</protein>